<dbReference type="PANTHER" id="PTHR19446">
    <property type="entry name" value="REVERSE TRANSCRIPTASES"/>
    <property type="match status" value="1"/>
</dbReference>
<dbReference type="AlphaFoldDB" id="A0A016WB52"/>
<accession>A0A016WB52</accession>
<dbReference type="Proteomes" id="UP000024635">
    <property type="component" value="Unassembled WGS sequence"/>
</dbReference>
<evidence type="ECO:0000313" key="2">
    <source>
        <dbReference type="EMBL" id="EYC36502.1"/>
    </source>
</evidence>
<reference evidence="3" key="1">
    <citation type="journal article" date="2015" name="Nat. Genet.">
        <title>The genome and transcriptome of the zoonotic hookworm Ancylostoma ceylanicum identify infection-specific gene families.</title>
        <authorList>
            <person name="Schwarz E.M."/>
            <person name="Hu Y."/>
            <person name="Antoshechkin I."/>
            <person name="Miller M.M."/>
            <person name="Sternberg P.W."/>
            <person name="Aroian R.V."/>
        </authorList>
    </citation>
    <scope>NUCLEOTIDE SEQUENCE</scope>
    <source>
        <strain evidence="3">HY135</strain>
    </source>
</reference>
<dbReference type="Pfam" id="PF00078">
    <property type="entry name" value="RVT_1"/>
    <property type="match status" value="1"/>
</dbReference>
<dbReference type="InterPro" id="IPR000477">
    <property type="entry name" value="RT_dom"/>
</dbReference>
<organism evidence="2 3">
    <name type="scientific">Ancylostoma ceylanicum</name>
    <dbReference type="NCBI Taxonomy" id="53326"/>
    <lineage>
        <taxon>Eukaryota</taxon>
        <taxon>Metazoa</taxon>
        <taxon>Ecdysozoa</taxon>
        <taxon>Nematoda</taxon>
        <taxon>Chromadorea</taxon>
        <taxon>Rhabditida</taxon>
        <taxon>Rhabditina</taxon>
        <taxon>Rhabditomorpha</taxon>
        <taxon>Strongyloidea</taxon>
        <taxon>Ancylostomatidae</taxon>
        <taxon>Ancylostomatinae</taxon>
        <taxon>Ancylostoma</taxon>
    </lineage>
</organism>
<dbReference type="PROSITE" id="PS50878">
    <property type="entry name" value="RT_POL"/>
    <property type="match status" value="1"/>
</dbReference>
<dbReference type="SUPFAM" id="SSF56672">
    <property type="entry name" value="DNA/RNA polymerases"/>
    <property type="match status" value="1"/>
</dbReference>
<name>A0A016WB52_9BILA</name>
<dbReference type="CDD" id="cd01650">
    <property type="entry name" value="RT_nLTR_like"/>
    <property type="match status" value="1"/>
</dbReference>
<gene>
    <name evidence="2" type="primary">Acey_s0890.g2887</name>
    <name evidence="2" type="ORF">Y032_0890g2887</name>
</gene>
<dbReference type="OrthoDB" id="5845191at2759"/>
<proteinExistence type="predicted"/>
<dbReference type="InterPro" id="IPR043502">
    <property type="entry name" value="DNA/RNA_pol_sf"/>
</dbReference>
<keyword evidence="3" id="KW-1185">Reference proteome</keyword>
<evidence type="ECO:0000313" key="3">
    <source>
        <dbReference type="Proteomes" id="UP000024635"/>
    </source>
</evidence>
<sequence>MKSIHVEEIAEQHRPVIADVCMLFSKQAKCKVETRIRWWKLTNQTQRVLCEKITTAGLPDPYGPIDSTCNAAASTILKCARDTLEETKGGKRGDRAAWFWDEELQRVAKAKKDAYKACQKIMSPETLAEYKLKKKEAKREVARARSAAMDELYKKLDSLQADKYVFRSVRARHKASLDLSEVRAVKDEEGNVLRDPVAVKQRWRTYFSQLLNEEFPRKKRVVTAPTAGPVQPWTIEEVRKVVKKMKVGKATGPDGVPVEVWKSLGEPGLQWLTKFLNNIARSARIPKAWRDSIIVPIFKSKGDVMDCANYRGIKLIEHTMKIYERLVDMRLRDVAEIASDQFGFVPERSTIDAIFIARQVMEKYREKNKPCHIEFLDLEKAYDRLPRTVLWEVIRERGIPEYMVKMIQDMYEGATARVRTVHGTTSKFTIAVGVHQGSALSPFLFIMTLHTVLKHPLEGPPFTLLYADDVALFADSRAELQPKVQKWQLALADSGPKVQKWQLALAES</sequence>
<dbReference type="STRING" id="53326.A0A016WB52"/>
<feature type="domain" description="Reverse transcriptase" evidence="1">
    <location>
        <begin position="278"/>
        <end position="508"/>
    </location>
</feature>
<evidence type="ECO:0000259" key="1">
    <source>
        <dbReference type="PROSITE" id="PS50878"/>
    </source>
</evidence>
<protein>
    <recommendedName>
        <fullName evidence="1">Reverse transcriptase domain-containing protein</fullName>
    </recommendedName>
</protein>
<comment type="caution">
    <text evidence="2">The sequence shown here is derived from an EMBL/GenBank/DDBJ whole genome shotgun (WGS) entry which is preliminary data.</text>
</comment>
<dbReference type="EMBL" id="JARK01000490">
    <property type="protein sequence ID" value="EYC36502.1"/>
    <property type="molecule type" value="Genomic_DNA"/>
</dbReference>